<dbReference type="InterPro" id="IPR036197">
    <property type="entry name" value="NarG-like_sf"/>
</dbReference>
<feature type="transmembrane region" description="Helical" evidence="1">
    <location>
        <begin position="149"/>
        <end position="166"/>
    </location>
</feature>
<reference evidence="2 3" key="1">
    <citation type="submission" date="2018-09" db="EMBL/GenBank/DDBJ databases">
        <title>Profundibacter amoris BAR1 gen. nov., sp. nov., a new member of the Roseobacter clade isolated at Lokis Castle Vent Field on the Arctic Mid-Oceanic Ridge.</title>
        <authorList>
            <person name="Le Moine Bauer S."/>
            <person name="Sjoeberg A.G."/>
            <person name="L'Haridon S."/>
            <person name="Stokke R."/>
            <person name="Roalkvam I."/>
            <person name="Steen I.H."/>
            <person name="Dahle H."/>
        </authorList>
    </citation>
    <scope>NUCLEOTIDE SEQUENCE [LARGE SCALE GENOMIC DNA]</scope>
    <source>
        <strain evidence="2 3">BAR1</strain>
    </source>
</reference>
<keyword evidence="3" id="KW-1185">Reference proteome</keyword>
<evidence type="ECO:0000313" key="2">
    <source>
        <dbReference type="EMBL" id="AXX99217.1"/>
    </source>
</evidence>
<dbReference type="RefSeq" id="WP_118943869.1">
    <property type="nucleotide sequence ID" value="NZ_CP032125.1"/>
</dbReference>
<keyword evidence="1" id="KW-1133">Transmembrane helix</keyword>
<keyword evidence="1" id="KW-0472">Membrane</keyword>
<feature type="transmembrane region" description="Helical" evidence="1">
    <location>
        <begin position="69"/>
        <end position="90"/>
    </location>
</feature>
<feature type="transmembrane region" description="Helical" evidence="1">
    <location>
        <begin position="12"/>
        <end position="31"/>
    </location>
</feature>
<accession>A0A347UK39</accession>
<evidence type="ECO:0000256" key="1">
    <source>
        <dbReference type="SAM" id="Phobius"/>
    </source>
</evidence>
<evidence type="ECO:0000313" key="3">
    <source>
        <dbReference type="Proteomes" id="UP000261704"/>
    </source>
</evidence>
<dbReference type="Gene3D" id="1.20.950.20">
    <property type="entry name" value="Transmembrane di-heme cytochromes, Chain C"/>
    <property type="match status" value="1"/>
</dbReference>
<dbReference type="SUPFAM" id="SSF103501">
    <property type="entry name" value="Respiratory nitrate reductase 1 gamma chain"/>
    <property type="match status" value="1"/>
</dbReference>
<sequence>MTFLQFVEGPLFYFSAAVFVLAAAWRVFGLIRMGRKRDISPPKGSAAAGFVKGNLRHFIPRGMFARRTWIHIIGGYSFHIGLFVLFFFGAFHIDFIKQYLGISWTPLPRWGFILVSEIAFAGLIVLWVRRISDPVMRLISDWDDHIGTWLTFLVMLTGCLALQQSHDVLRGIHMLFVDIWLIYFPFSRLMHAFTFVLSRGHTGATYGRKGMNP</sequence>
<protein>
    <recommendedName>
        <fullName evidence="4">Nitrate reductase</fullName>
    </recommendedName>
</protein>
<feature type="transmembrane region" description="Helical" evidence="1">
    <location>
        <begin position="110"/>
        <end position="128"/>
    </location>
</feature>
<feature type="transmembrane region" description="Helical" evidence="1">
    <location>
        <begin position="172"/>
        <end position="190"/>
    </location>
</feature>
<dbReference type="Proteomes" id="UP000261704">
    <property type="component" value="Chromosome"/>
</dbReference>
<dbReference type="OrthoDB" id="7872966at2"/>
<evidence type="ECO:0008006" key="4">
    <source>
        <dbReference type="Google" id="ProtNLM"/>
    </source>
</evidence>
<name>A0A347UK39_9RHOB</name>
<gene>
    <name evidence="2" type="ORF">BAR1_15515</name>
</gene>
<dbReference type="EMBL" id="CP032125">
    <property type="protein sequence ID" value="AXX99217.1"/>
    <property type="molecule type" value="Genomic_DNA"/>
</dbReference>
<organism evidence="2 3">
    <name type="scientific">Profundibacter amoris</name>
    <dbReference type="NCBI Taxonomy" id="2171755"/>
    <lineage>
        <taxon>Bacteria</taxon>
        <taxon>Pseudomonadati</taxon>
        <taxon>Pseudomonadota</taxon>
        <taxon>Alphaproteobacteria</taxon>
        <taxon>Rhodobacterales</taxon>
        <taxon>Paracoccaceae</taxon>
        <taxon>Profundibacter</taxon>
    </lineage>
</organism>
<dbReference type="KEGG" id="pamo:BAR1_15515"/>
<proteinExistence type="predicted"/>
<dbReference type="AlphaFoldDB" id="A0A347UK39"/>
<keyword evidence="1" id="KW-0812">Transmembrane</keyword>